<dbReference type="PANTHER" id="PTHR21600:SF81">
    <property type="entry name" value="21S RRNA PSEUDOURIDINE(2819) SYNTHASE"/>
    <property type="match status" value="1"/>
</dbReference>
<dbReference type="PANTHER" id="PTHR21600">
    <property type="entry name" value="MITOCHONDRIAL RNA PSEUDOURIDINE SYNTHASE"/>
    <property type="match status" value="1"/>
</dbReference>
<reference evidence="3" key="1">
    <citation type="submission" date="2020-10" db="EMBL/GenBank/DDBJ databases">
        <authorList>
            <person name="Gilroy R."/>
        </authorList>
    </citation>
    <scope>NUCLEOTIDE SEQUENCE</scope>
    <source>
        <strain evidence="3">10532</strain>
    </source>
</reference>
<evidence type="ECO:0000313" key="4">
    <source>
        <dbReference type="Proteomes" id="UP000823638"/>
    </source>
</evidence>
<keyword evidence="1" id="KW-0413">Isomerase</keyword>
<dbReference type="PROSITE" id="PS01129">
    <property type="entry name" value="PSI_RLU"/>
    <property type="match status" value="1"/>
</dbReference>
<dbReference type="InterPro" id="IPR006145">
    <property type="entry name" value="PsdUridine_synth_RsuA/RluA"/>
</dbReference>
<dbReference type="Proteomes" id="UP000823638">
    <property type="component" value="Unassembled WGS sequence"/>
</dbReference>
<sequence length="222" mass="25846">MEEQILYSDKNIIVINKLPGQDSEKLWSGFGVFPESNGEVIYPVNRLDMPVSGCIMGGFSKPALKFYGKLFRENKIKKEYWAIAFKGNSIPERGRGFCEDYIYYDRGKRKAFIAKDLKDGCKALCEWEILGISDNYVFFKLFPQTGKTHQLRIQLSNMGFPVKGDLKYGSKRSDSLPGIRLHCHSIKFPLMNCNREITVESLPRYSDNLWNYFYYLYYGKRK</sequence>
<dbReference type="InterPro" id="IPR050188">
    <property type="entry name" value="RluA_PseudoU_synthase"/>
</dbReference>
<dbReference type="Pfam" id="PF00849">
    <property type="entry name" value="PseudoU_synth_2"/>
    <property type="match status" value="1"/>
</dbReference>
<dbReference type="GO" id="GO:0003723">
    <property type="term" value="F:RNA binding"/>
    <property type="evidence" value="ECO:0007669"/>
    <property type="project" value="InterPro"/>
</dbReference>
<dbReference type="SUPFAM" id="SSF55120">
    <property type="entry name" value="Pseudouridine synthase"/>
    <property type="match status" value="1"/>
</dbReference>
<dbReference type="InterPro" id="IPR006224">
    <property type="entry name" value="PsdUridine_synth_RluA-like_CS"/>
</dbReference>
<organism evidence="3 4">
    <name type="scientific">Candidatus Gallitreponema excrementavium</name>
    <dbReference type="NCBI Taxonomy" id="2840840"/>
    <lineage>
        <taxon>Bacteria</taxon>
        <taxon>Pseudomonadati</taxon>
        <taxon>Spirochaetota</taxon>
        <taxon>Spirochaetia</taxon>
        <taxon>Spirochaetales</taxon>
        <taxon>Candidatus Gallitreponema</taxon>
    </lineage>
</organism>
<dbReference type="Gene3D" id="3.30.2350.10">
    <property type="entry name" value="Pseudouridine synthase"/>
    <property type="match status" value="1"/>
</dbReference>
<dbReference type="EMBL" id="JADIMM010000109">
    <property type="protein sequence ID" value="MBO8458437.1"/>
    <property type="molecule type" value="Genomic_DNA"/>
</dbReference>
<dbReference type="AlphaFoldDB" id="A0A9D9HQL3"/>
<protein>
    <submittedName>
        <fullName evidence="3">RluA family pseudouridine synthase</fullName>
    </submittedName>
</protein>
<proteinExistence type="predicted"/>
<evidence type="ECO:0000313" key="3">
    <source>
        <dbReference type="EMBL" id="MBO8458437.1"/>
    </source>
</evidence>
<evidence type="ECO:0000259" key="2">
    <source>
        <dbReference type="Pfam" id="PF00849"/>
    </source>
</evidence>
<dbReference type="GO" id="GO:0009982">
    <property type="term" value="F:pseudouridine synthase activity"/>
    <property type="evidence" value="ECO:0007669"/>
    <property type="project" value="InterPro"/>
</dbReference>
<dbReference type="GO" id="GO:0140098">
    <property type="term" value="F:catalytic activity, acting on RNA"/>
    <property type="evidence" value="ECO:0007669"/>
    <property type="project" value="UniProtKB-ARBA"/>
</dbReference>
<dbReference type="InterPro" id="IPR020103">
    <property type="entry name" value="PsdUridine_synth_cat_dom_sf"/>
</dbReference>
<evidence type="ECO:0000256" key="1">
    <source>
        <dbReference type="ARBA" id="ARBA00023235"/>
    </source>
</evidence>
<name>A0A9D9HQL3_9SPIR</name>
<comment type="caution">
    <text evidence="3">The sequence shown here is derived from an EMBL/GenBank/DDBJ whole genome shotgun (WGS) entry which is preliminary data.</text>
</comment>
<feature type="domain" description="Pseudouridine synthase RsuA/RluA-like" evidence="2">
    <location>
        <begin position="33"/>
        <end position="156"/>
    </location>
</feature>
<reference evidence="3" key="2">
    <citation type="journal article" date="2021" name="PeerJ">
        <title>Extensive microbial diversity within the chicken gut microbiome revealed by metagenomics and culture.</title>
        <authorList>
            <person name="Gilroy R."/>
            <person name="Ravi A."/>
            <person name="Getino M."/>
            <person name="Pursley I."/>
            <person name="Horton D.L."/>
            <person name="Alikhan N.F."/>
            <person name="Baker D."/>
            <person name="Gharbi K."/>
            <person name="Hall N."/>
            <person name="Watson M."/>
            <person name="Adriaenssens E.M."/>
            <person name="Foster-Nyarko E."/>
            <person name="Jarju S."/>
            <person name="Secka A."/>
            <person name="Antonio M."/>
            <person name="Oren A."/>
            <person name="Chaudhuri R.R."/>
            <person name="La Ragione R."/>
            <person name="Hildebrand F."/>
            <person name="Pallen M.J."/>
        </authorList>
    </citation>
    <scope>NUCLEOTIDE SEQUENCE</scope>
    <source>
        <strain evidence="3">10532</strain>
    </source>
</reference>
<gene>
    <name evidence="3" type="ORF">IAA81_09475</name>
</gene>
<dbReference type="GO" id="GO:0000455">
    <property type="term" value="P:enzyme-directed rRNA pseudouridine synthesis"/>
    <property type="evidence" value="ECO:0007669"/>
    <property type="project" value="TreeGrafter"/>
</dbReference>
<accession>A0A9D9HQL3</accession>
<dbReference type="CDD" id="cd02869">
    <property type="entry name" value="PseudoU_synth_RluA_like"/>
    <property type="match status" value="1"/>
</dbReference>